<dbReference type="Proteomes" id="UP000037977">
    <property type="component" value="Unassembled WGS sequence"/>
</dbReference>
<dbReference type="Pfam" id="PF21845">
    <property type="entry name" value="DUF6904"/>
    <property type="match status" value="1"/>
</dbReference>
<proteinExistence type="predicted"/>
<gene>
    <name evidence="1" type="ORF">ADM90_23110</name>
</gene>
<accession>A0A0N0CUH2</accession>
<evidence type="ECO:0000313" key="2">
    <source>
        <dbReference type="Proteomes" id="UP000037977"/>
    </source>
</evidence>
<dbReference type="PATRIC" id="fig|33935.3.peg.3875"/>
<reference evidence="1 2" key="1">
    <citation type="submission" date="2015-07" db="EMBL/GenBank/DDBJ databases">
        <title>Genome sequencing project for genomic taxonomy and phylogenomics of Bacillus-like bacteria.</title>
        <authorList>
            <person name="Liu B."/>
            <person name="Wang J."/>
            <person name="Zhu Y."/>
            <person name="Liu G."/>
            <person name="Chen Q."/>
            <person name="Chen Z."/>
            <person name="Che J."/>
            <person name="Ge C."/>
            <person name="Shi H."/>
            <person name="Pan Z."/>
            <person name="Liu X."/>
        </authorList>
    </citation>
    <scope>NUCLEOTIDE SEQUENCE [LARGE SCALE GENOMIC DNA]</scope>
    <source>
        <strain evidence="1 2">DSM 54</strain>
    </source>
</reference>
<dbReference type="RefSeq" id="WP_053997190.1">
    <property type="nucleotide sequence ID" value="NZ_CP065643.1"/>
</dbReference>
<protein>
    <submittedName>
        <fullName evidence="1">Uncharacterized protein</fullName>
    </submittedName>
</protein>
<dbReference type="OrthoDB" id="1999450at2"/>
<organism evidence="1 2">
    <name type="scientific">Lysinibacillus macroides</name>
    <dbReference type="NCBI Taxonomy" id="33935"/>
    <lineage>
        <taxon>Bacteria</taxon>
        <taxon>Bacillati</taxon>
        <taxon>Bacillota</taxon>
        <taxon>Bacilli</taxon>
        <taxon>Bacillales</taxon>
        <taxon>Bacillaceae</taxon>
        <taxon>Lysinibacillus</taxon>
    </lineage>
</organism>
<comment type="caution">
    <text evidence="1">The sequence shown here is derived from an EMBL/GenBank/DDBJ whole genome shotgun (WGS) entry which is preliminary data.</text>
</comment>
<evidence type="ECO:0000313" key="1">
    <source>
        <dbReference type="EMBL" id="KOY80097.1"/>
    </source>
</evidence>
<sequence length="239" mass="28065">MIVIRSTEQLTGVRISGDFWDLDELINAIYKITGDENKYYDYQGPRLRILSVCYKLRHAALGEHQLDFVNNGLNKNVLTQHELIFPNKNVYFATEILWPEIIFSAIALNDFIDLHQQLNDSSMWDYDIAIIRKFQAAIADCLEQEMNEEDYEVFLKMLHAKNPLTFRYATQYVDVLNLEYLQLDKEERKAHLAAFAVRFMIEDHDYAALKAQLMDAAITTKQPLHNIQIQLKYPEEILW</sequence>
<dbReference type="AlphaFoldDB" id="A0A0N0CUH2"/>
<dbReference type="STRING" id="33935.ADM90_23110"/>
<dbReference type="InterPro" id="IPR054199">
    <property type="entry name" value="DUF6904"/>
</dbReference>
<dbReference type="EMBL" id="LGCI01000014">
    <property type="protein sequence ID" value="KOY80097.1"/>
    <property type="molecule type" value="Genomic_DNA"/>
</dbReference>
<name>A0A0N0CUH2_9BACI</name>
<keyword evidence="2" id="KW-1185">Reference proteome</keyword>